<dbReference type="Proteomes" id="UP001597318">
    <property type="component" value="Unassembled WGS sequence"/>
</dbReference>
<comment type="caution">
    <text evidence="1">The sequence shown here is derived from an EMBL/GenBank/DDBJ whole genome shotgun (WGS) entry which is preliminary data.</text>
</comment>
<gene>
    <name evidence="1" type="ORF">ACFSKK_06575</name>
</gene>
<proteinExistence type="predicted"/>
<sequence>MAFRFRQLIGSRVKIETDCEATGIEKLHAKICHVGSDFIEVEVMQKEKKKKKKPTLVRRKPRKKKKEECKKHEFRMIPFESLSSISVMEDDCC</sequence>
<protein>
    <submittedName>
        <fullName evidence="1">Uncharacterized protein</fullName>
    </submittedName>
</protein>
<name>A0ABW5BWZ4_9BACI</name>
<dbReference type="RefSeq" id="WP_247341042.1">
    <property type="nucleotide sequence ID" value="NZ_CP095550.1"/>
</dbReference>
<organism evidence="1 2">
    <name type="scientific">Metabacillus endolithicus</name>
    <dbReference type="NCBI Taxonomy" id="1535204"/>
    <lineage>
        <taxon>Bacteria</taxon>
        <taxon>Bacillati</taxon>
        <taxon>Bacillota</taxon>
        <taxon>Bacilli</taxon>
        <taxon>Bacillales</taxon>
        <taxon>Bacillaceae</taxon>
        <taxon>Metabacillus</taxon>
    </lineage>
</organism>
<dbReference type="EMBL" id="JBHUIK010000001">
    <property type="protein sequence ID" value="MFD2213356.1"/>
    <property type="molecule type" value="Genomic_DNA"/>
</dbReference>
<evidence type="ECO:0000313" key="2">
    <source>
        <dbReference type="Proteomes" id="UP001597318"/>
    </source>
</evidence>
<reference evidence="2" key="1">
    <citation type="journal article" date="2019" name="Int. J. Syst. Evol. Microbiol.">
        <title>The Global Catalogue of Microorganisms (GCM) 10K type strain sequencing project: providing services to taxonomists for standard genome sequencing and annotation.</title>
        <authorList>
            <consortium name="The Broad Institute Genomics Platform"/>
            <consortium name="The Broad Institute Genome Sequencing Center for Infectious Disease"/>
            <person name="Wu L."/>
            <person name="Ma J."/>
        </authorList>
    </citation>
    <scope>NUCLEOTIDE SEQUENCE [LARGE SCALE GENOMIC DNA]</scope>
    <source>
        <strain evidence="2">CGMCC 1.15474</strain>
    </source>
</reference>
<evidence type="ECO:0000313" key="1">
    <source>
        <dbReference type="EMBL" id="MFD2213356.1"/>
    </source>
</evidence>
<keyword evidence="2" id="KW-1185">Reference proteome</keyword>
<accession>A0ABW5BWZ4</accession>